<feature type="region of interest" description="Disordered" evidence="1">
    <location>
        <begin position="88"/>
        <end position="108"/>
    </location>
</feature>
<evidence type="ECO:0000313" key="3">
    <source>
        <dbReference type="EMBL" id="KAK7292184.1"/>
    </source>
</evidence>
<dbReference type="Proteomes" id="UP001372338">
    <property type="component" value="Unassembled WGS sequence"/>
</dbReference>
<feature type="region of interest" description="Disordered" evidence="1">
    <location>
        <begin position="1"/>
        <end position="24"/>
    </location>
</feature>
<dbReference type="SMART" id="SM01054">
    <property type="entry name" value="CaM_binding"/>
    <property type="match status" value="1"/>
</dbReference>
<dbReference type="Pfam" id="PF07839">
    <property type="entry name" value="CaM_binding"/>
    <property type="match status" value="1"/>
</dbReference>
<feature type="compositionally biased region" description="Low complexity" evidence="1">
    <location>
        <begin position="89"/>
        <end position="108"/>
    </location>
</feature>
<reference evidence="3 4" key="1">
    <citation type="submission" date="2024-01" db="EMBL/GenBank/DDBJ databases">
        <title>The genomes of 5 underutilized Papilionoideae crops provide insights into root nodulation and disease resistanc.</title>
        <authorList>
            <person name="Yuan L."/>
        </authorList>
    </citation>
    <scope>NUCLEOTIDE SEQUENCE [LARGE SCALE GENOMIC DNA]</scope>
    <source>
        <strain evidence="3">ZHUSHIDOU_FW_LH</strain>
        <tissue evidence="3">Leaf</tissue>
    </source>
</reference>
<feature type="compositionally biased region" description="Basic and acidic residues" evidence="1">
    <location>
        <begin position="243"/>
        <end position="252"/>
    </location>
</feature>
<dbReference type="EMBL" id="JAYWIO010000001">
    <property type="protein sequence ID" value="KAK7292184.1"/>
    <property type="molecule type" value="Genomic_DNA"/>
</dbReference>
<dbReference type="PANTHER" id="PTHR33349">
    <property type="entry name" value="EMB|CAB62594.1"/>
    <property type="match status" value="1"/>
</dbReference>
<sequence>MSEKIEPEEEDGDEKANPMEGLIIKKGPHKIASRYLTGPKGSCHDICKYGIEHAIEAKPWLRAKKRVATSTTRQRKIEVSEENVTCLAGNKKSGSSSNSSLISKNGNSSAPVVIKEVIHEKIVTSDKNSTPSEETDVSIELNNCDMRQAHSHPPSLSAQEGSKYQTKKEIVKNKCAFGSSSRKETAIESRSKQKRTSLTGGKEKSKPPSNPLYSTQNLKKPSSSRAKNAKNMIEVSSSLKSHKNVEKAKPEEPESNENLPVKILHVIEPINSNLCEEPTQARDATKFPSLPPSSSGDKSLKQTIKKTSKSGVSAASSSKGLRHGTRSNVSHLSSEDKGKRNMLHKTGSASRTPSVRSSLSSSNSSLGRQSAASAKLSKTGLKTGSASRSPSVLSSISLSITSRGKQNVATSSKSKKAGHSSQGESVKVGYKIRPKLSTKFGAANKVVPAWKLTFRRGRVIELPPESNSIPRRLKFRPVRLLGDDFQKDINGARKRIISSKEGDNSESNAVNIKPEKAVHKHLTVEGSKRRIIVRKVSGDRSKIDGSKLGSEKVVLRHRDVEGKKVNPRLYNNVIEETASKLAELRKSKVKALVGAFETVISLDSPRAEVTAAEVSTHC</sequence>
<evidence type="ECO:0000259" key="2">
    <source>
        <dbReference type="SMART" id="SM01054"/>
    </source>
</evidence>
<evidence type="ECO:0000256" key="1">
    <source>
        <dbReference type="SAM" id="MobiDB-lite"/>
    </source>
</evidence>
<gene>
    <name evidence="3" type="ORF">RIF29_07945</name>
</gene>
<comment type="caution">
    <text evidence="3">The sequence shown here is derived from an EMBL/GenBank/DDBJ whole genome shotgun (WGS) entry which is preliminary data.</text>
</comment>
<feature type="compositionally biased region" description="Basic and acidic residues" evidence="1">
    <location>
        <begin position="181"/>
        <end position="191"/>
    </location>
</feature>
<feature type="compositionally biased region" description="Polar residues" evidence="1">
    <location>
        <begin position="211"/>
        <end position="226"/>
    </location>
</feature>
<dbReference type="InterPro" id="IPR012417">
    <property type="entry name" value="CaM-bd_dom_pln"/>
</dbReference>
<feature type="compositionally biased region" description="Low complexity" evidence="1">
    <location>
        <begin position="348"/>
        <end position="373"/>
    </location>
</feature>
<organism evidence="3 4">
    <name type="scientific">Crotalaria pallida</name>
    <name type="common">Smooth rattlebox</name>
    <name type="synonym">Crotalaria striata</name>
    <dbReference type="NCBI Taxonomy" id="3830"/>
    <lineage>
        <taxon>Eukaryota</taxon>
        <taxon>Viridiplantae</taxon>
        <taxon>Streptophyta</taxon>
        <taxon>Embryophyta</taxon>
        <taxon>Tracheophyta</taxon>
        <taxon>Spermatophyta</taxon>
        <taxon>Magnoliopsida</taxon>
        <taxon>eudicotyledons</taxon>
        <taxon>Gunneridae</taxon>
        <taxon>Pentapetalae</taxon>
        <taxon>rosids</taxon>
        <taxon>fabids</taxon>
        <taxon>Fabales</taxon>
        <taxon>Fabaceae</taxon>
        <taxon>Papilionoideae</taxon>
        <taxon>50 kb inversion clade</taxon>
        <taxon>genistoids sensu lato</taxon>
        <taxon>core genistoids</taxon>
        <taxon>Crotalarieae</taxon>
        <taxon>Crotalaria</taxon>
    </lineage>
</organism>
<feature type="compositionally biased region" description="Polar residues" evidence="1">
    <location>
        <begin position="154"/>
        <end position="164"/>
    </location>
</feature>
<proteinExistence type="predicted"/>
<protein>
    <recommendedName>
        <fullName evidence="2">Calmodulin-binding domain-containing protein</fullName>
    </recommendedName>
</protein>
<feature type="compositionally biased region" description="Low complexity" evidence="1">
    <location>
        <begin position="309"/>
        <end position="319"/>
    </location>
</feature>
<feature type="region of interest" description="Disordered" evidence="1">
    <location>
        <begin position="143"/>
        <end position="260"/>
    </location>
</feature>
<feature type="region of interest" description="Disordered" evidence="1">
    <location>
        <begin position="274"/>
        <end position="426"/>
    </location>
</feature>
<keyword evidence="4" id="KW-1185">Reference proteome</keyword>
<evidence type="ECO:0000313" key="4">
    <source>
        <dbReference type="Proteomes" id="UP001372338"/>
    </source>
</evidence>
<dbReference type="AlphaFoldDB" id="A0AAN9J5J8"/>
<dbReference type="PANTHER" id="PTHR33349:SF41">
    <property type="entry name" value="EMB|CAB62594.1"/>
    <property type="match status" value="1"/>
</dbReference>
<accession>A0AAN9J5J8</accession>
<name>A0AAN9J5J8_CROPI</name>
<feature type="compositionally biased region" description="Acidic residues" evidence="1">
    <location>
        <begin position="1"/>
        <end position="13"/>
    </location>
</feature>
<feature type="compositionally biased region" description="Low complexity" evidence="1">
    <location>
        <begin position="385"/>
        <end position="403"/>
    </location>
</feature>
<feature type="domain" description="Calmodulin-binding" evidence="2">
    <location>
        <begin position="448"/>
        <end position="601"/>
    </location>
</feature>
<dbReference type="GO" id="GO:0005516">
    <property type="term" value="F:calmodulin binding"/>
    <property type="evidence" value="ECO:0007669"/>
    <property type="project" value="InterPro"/>
</dbReference>